<dbReference type="Gene3D" id="2.40.50.230">
    <property type="entry name" value="Gp5 N-terminal domain"/>
    <property type="match status" value="1"/>
</dbReference>
<feature type="domain" description="Gp5/Type VI secretion system Vgr protein OB-fold" evidence="3">
    <location>
        <begin position="434"/>
        <end position="498"/>
    </location>
</feature>
<dbReference type="InterPro" id="IPR017847">
    <property type="entry name" value="T6SS_RhsGE_Vgr_subset"/>
</dbReference>
<gene>
    <name evidence="6" type="ORF">VC35_27305</name>
</gene>
<dbReference type="PATRIC" id="fig|294.132.peg.5225"/>
<evidence type="ECO:0000256" key="2">
    <source>
        <dbReference type="SAM" id="MobiDB-lite"/>
    </source>
</evidence>
<dbReference type="SUPFAM" id="SSF69255">
    <property type="entry name" value="gp5 N-terminal domain-like"/>
    <property type="match status" value="1"/>
</dbReference>
<dbReference type="EMBL" id="LACC01000050">
    <property type="protein sequence ID" value="KJZ35462.1"/>
    <property type="molecule type" value="Genomic_DNA"/>
</dbReference>
<dbReference type="Pfam" id="PF13296">
    <property type="entry name" value="T6SS_Vgr"/>
    <property type="match status" value="1"/>
</dbReference>
<dbReference type="InterPro" id="IPR006533">
    <property type="entry name" value="T6SS_Vgr_RhsGE"/>
</dbReference>
<evidence type="ECO:0000313" key="7">
    <source>
        <dbReference type="Proteomes" id="UP000033588"/>
    </source>
</evidence>
<feature type="region of interest" description="Disordered" evidence="2">
    <location>
        <begin position="885"/>
        <end position="906"/>
    </location>
</feature>
<evidence type="ECO:0000259" key="4">
    <source>
        <dbReference type="Pfam" id="PF10106"/>
    </source>
</evidence>
<dbReference type="AlphaFoldDB" id="A0A0F4SWI5"/>
<dbReference type="Pfam" id="PF04717">
    <property type="entry name" value="Phage_base_V"/>
    <property type="match status" value="1"/>
</dbReference>
<dbReference type="InterPro" id="IPR018769">
    <property type="entry name" value="VgrG2_DUF2345"/>
</dbReference>
<name>A0A0F4SWI5_PSEFL</name>
<evidence type="ECO:0000259" key="5">
    <source>
        <dbReference type="Pfam" id="PF13296"/>
    </source>
</evidence>
<dbReference type="NCBIfam" id="TIGR03361">
    <property type="entry name" value="VI_Rhs_Vgr"/>
    <property type="match status" value="1"/>
</dbReference>
<dbReference type="Pfam" id="PF05954">
    <property type="entry name" value="Phage_GPD"/>
    <property type="match status" value="1"/>
</dbReference>
<proteinExistence type="inferred from homology"/>
<feature type="compositionally biased region" description="Polar residues" evidence="2">
    <location>
        <begin position="888"/>
        <end position="901"/>
    </location>
</feature>
<dbReference type="InterPro" id="IPR037026">
    <property type="entry name" value="Vgr_OB-fold_dom_sf"/>
</dbReference>
<dbReference type="Proteomes" id="UP000033588">
    <property type="component" value="Unassembled WGS sequence"/>
</dbReference>
<dbReference type="Gene3D" id="2.30.110.50">
    <property type="match status" value="1"/>
</dbReference>
<dbReference type="InterPro" id="IPR028244">
    <property type="entry name" value="T6SS_Rhs_Vgr_dom"/>
</dbReference>
<feature type="domain" description="Putative type VI secretion system Rhs element associated Vgr" evidence="5">
    <location>
        <begin position="518"/>
        <end position="619"/>
    </location>
</feature>
<accession>A0A0F4SWI5</accession>
<protein>
    <submittedName>
        <fullName evidence="6">Type IV secretion protein Rhs</fullName>
    </submittedName>
</protein>
<dbReference type="NCBIfam" id="TIGR01646">
    <property type="entry name" value="vgr_GE"/>
    <property type="match status" value="1"/>
</dbReference>
<comment type="similarity">
    <text evidence="1">Belongs to the VgrG protein family.</text>
</comment>
<dbReference type="InterPro" id="IPR006531">
    <property type="entry name" value="Gp5/Vgr_OB"/>
</dbReference>
<evidence type="ECO:0000256" key="1">
    <source>
        <dbReference type="ARBA" id="ARBA00005558"/>
    </source>
</evidence>
<dbReference type="Gene3D" id="3.55.50.10">
    <property type="entry name" value="Baseplate protein-like domains"/>
    <property type="match status" value="1"/>
</dbReference>
<organism evidence="6 7">
    <name type="scientific">Pseudomonas fluorescens</name>
    <dbReference type="NCBI Taxonomy" id="294"/>
    <lineage>
        <taxon>Bacteria</taxon>
        <taxon>Pseudomonadati</taxon>
        <taxon>Pseudomonadota</taxon>
        <taxon>Gammaproteobacteria</taxon>
        <taxon>Pseudomonadales</taxon>
        <taxon>Pseudomonadaceae</taxon>
        <taxon>Pseudomonas</taxon>
    </lineage>
</organism>
<reference evidence="6 7" key="1">
    <citation type="submission" date="2015-03" db="EMBL/GenBank/DDBJ databases">
        <title>Comparative genomics of Pseudomonas insights into diversity of traits involved in vanlence and defense.</title>
        <authorList>
            <person name="Qin Y."/>
        </authorList>
    </citation>
    <scope>NUCLEOTIDE SEQUENCE [LARGE SCALE GENOMIC DNA]</scope>
    <source>
        <strain evidence="6 7">C8</strain>
    </source>
</reference>
<dbReference type="Pfam" id="PF10106">
    <property type="entry name" value="DUF2345"/>
    <property type="match status" value="1"/>
</dbReference>
<evidence type="ECO:0000259" key="3">
    <source>
        <dbReference type="Pfam" id="PF04717"/>
    </source>
</evidence>
<sequence length="921" mass="102675">MSQGGPYLNTILPVFFDHNRHTLKIDQLDTHLDVLAFEGHEYLSQPYLYRIEFTASDLDIGAEKFIGQFAEFSLYDAPSNVPVFDWEVPKPPTPMRTLYGRITGCQRLSGSIDEARYEVTLQPRLALLDRGQQTRIYQHQSVPDIVKSILRDRHGLDTGHFRFNLKREYPPREQVMQYQESDLAFISRILAEVGIWYRCIQHEELAFDVVEFCDDQRCYQFDVELPLHSPSGFSNSEQDSVWALQTRHRVVEQHVSVRAYHPDDSRAWLDGEVDQTLGEPTTHGVATTRGVADNTYGDAYHYAEPYRVLGKSHLRDEDLQSESGFFYARLRHERYLNNQTHLSGTSSSATLAPGQVLTISGDAPKAFASRVVITKITTRAARDRSLTCDFEAMPYALRLCFRPEVPPKPQIAGTLPARITHPQSNPLYTEIDLQGRYRVKFLFDRDTWPAGRESKWLRQARAYAGDTYGLHLPLIAGTEVAIAFEQGDPDRPYIAHALHDDQHPDLVTQRNDHRNVLRTPANNKLRMDDTRGQEHVKLSTEYGGKSQLNLGHLVDGQRKKRGEGFELRTDDWGAIRGGKGLFISADKQEKAKGAQLDMDAAFGRLQQAGEQLQQLSTDAQTANADPADVAAQLNLLRQDLEQLKSQVLLLSAPQGIALTSGQHLQLAAEKNLMLNAGGEADLSVVKRLFIGVGQGLSLFVRKLGIKLIANQGSVSVQAQNDRLELIARHGLNITSTEDEIHITAKKKIILNGGGSYLSLDECCIESGTAGDHKVKAAHYDYSGPANMKATHPDYPKILSKEMINLSLAPAPNASSHGWAGMPYTLLADGAVLKKGVLDKTGLISIDHQVVTRGYRVVLANGTVYQIPVPTDYRNAEQAVLANKGLHNHPSQTDTSVNQPASHTDHRGQYAAHIAPHGEKTR</sequence>
<evidence type="ECO:0000313" key="6">
    <source>
        <dbReference type="EMBL" id="KJZ35462.1"/>
    </source>
</evidence>
<feature type="domain" description="DUF2345" evidence="4">
    <location>
        <begin position="638"/>
        <end position="785"/>
    </location>
</feature>
<comment type="caution">
    <text evidence="6">The sequence shown here is derived from an EMBL/GenBank/DDBJ whole genome shotgun (WGS) entry which is preliminary data.</text>
</comment>
<dbReference type="SUPFAM" id="SSF69279">
    <property type="entry name" value="Phage tail proteins"/>
    <property type="match status" value="2"/>
</dbReference>
<dbReference type="Gene3D" id="4.10.180.10">
    <property type="match status" value="2"/>
</dbReference>